<dbReference type="AlphaFoldDB" id="A0A1I0ARB9"/>
<accession>A0A1I0ARB9</accession>
<keyword evidence="1" id="KW-0812">Transmembrane</keyword>
<protein>
    <submittedName>
        <fullName evidence="2">Type IV pilin PilA</fullName>
    </submittedName>
</protein>
<gene>
    <name evidence="2" type="ORF">SAMN05443639_101783</name>
</gene>
<evidence type="ECO:0000313" key="2">
    <source>
        <dbReference type="EMBL" id="SES96895.1"/>
    </source>
</evidence>
<organism evidence="2 3">
    <name type="scientific">Stigmatella erecta</name>
    <dbReference type="NCBI Taxonomy" id="83460"/>
    <lineage>
        <taxon>Bacteria</taxon>
        <taxon>Pseudomonadati</taxon>
        <taxon>Myxococcota</taxon>
        <taxon>Myxococcia</taxon>
        <taxon>Myxococcales</taxon>
        <taxon>Cystobacterineae</taxon>
        <taxon>Archangiaceae</taxon>
        <taxon>Stigmatella</taxon>
    </lineage>
</organism>
<keyword evidence="1" id="KW-0472">Membrane</keyword>
<evidence type="ECO:0000313" key="3">
    <source>
        <dbReference type="Proteomes" id="UP000199181"/>
    </source>
</evidence>
<proteinExistence type="predicted"/>
<dbReference type="Pfam" id="PF14245">
    <property type="entry name" value="Pilin_PilA"/>
    <property type="match status" value="1"/>
</dbReference>
<name>A0A1I0ARB9_9BACT</name>
<dbReference type="RefSeq" id="WP_093515645.1">
    <property type="nucleotide sequence ID" value="NZ_FOIJ01000001.1"/>
</dbReference>
<dbReference type="SUPFAM" id="SSF54523">
    <property type="entry name" value="Pili subunits"/>
    <property type="match status" value="1"/>
</dbReference>
<feature type="transmembrane region" description="Helical" evidence="1">
    <location>
        <begin position="46"/>
        <end position="68"/>
    </location>
</feature>
<dbReference type="Gene3D" id="3.30.700.10">
    <property type="entry name" value="Glycoprotein, Type 4 Pilin"/>
    <property type="match status" value="1"/>
</dbReference>
<dbReference type="InterPro" id="IPR045584">
    <property type="entry name" value="Pilin-like"/>
</dbReference>
<dbReference type="Proteomes" id="UP000199181">
    <property type="component" value="Unassembled WGS sequence"/>
</dbReference>
<dbReference type="EMBL" id="FOIJ01000001">
    <property type="protein sequence ID" value="SES96895.1"/>
    <property type="molecule type" value="Genomic_DNA"/>
</dbReference>
<sequence length="230" mass="24222">MTAVKCPKCGTAIDVRGVKPGSTLICQCGNVVAVPAGGMSRKMRNLLIAGGLVALSCPCLGIIAAVAIPNFMQYQGRAKQAECKVNLKSFYAAQAMHSASEEGFEPVLSKIQFSPERGNRYAYFAGPGPMEERASAQATGTEEAQAIGLDTFKFAGQPSITFESLPPEVAGMVGLSGECPDCDITMVCAGNIDQDPSLDIWSISLKDRALTDGTTIPAGQIFQHVNDVLE</sequence>
<keyword evidence="3" id="KW-1185">Reference proteome</keyword>
<keyword evidence="1" id="KW-1133">Transmembrane helix</keyword>
<reference evidence="3" key="1">
    <citation type="submission" date="2016-10" db="EMBL/GenBank/DDBJ databases">
        <authorList>
            <person name="Varghese N."/>
            <person name="Submissions S."/>
        </authorList>
    </citation>
    <scope>NUCLEOTIDE SEQUENCE [LARGE SCALE GENOMIC DNA]</scope>
    <source>
        <strain evidence="3">DSM 16858</strain>
    </source>
</reference>
<dbReference type="InterPro" id="IPR028188">
    <property type="entry name" value="Pilin_PilA"/>
</dbReference>
<evidence type="ECO:0000256" key="1">
    <source>
        <dbReference type="SAM" id="Phobius"/>
    </source>
</evidence>